<dbReference type="InterPro" id="IPR002575">
    <property type="entry name" value="Aminoglycoside_PTrfase"/>
</dbReference>
<proteinExistence type="predicted"/>
<keyword evidence="2" id="KW-0808">Transferase</keyword>
<evidence type="ECO:0000313" key="2">
    <source>
        <dbReference type="EMBL" id="SDI79666.1"/>
    </source>
</evidence>
<accession>A0A1G8NHX3</accession>
<dbReference type="RefSeq" id="WP_089847576.1">
    <property type="nucleotide sequence ID" value="NZ_FNEJ01000010.1"/>
</dbReference>
<dbReference type="InterPro" id="IPR011009">
    <property type="entry name" value="Kinase-like_dom_sf"/>
</dbReference>
<dbReference type="EMBL" id="FNEJ01000010">
    <property type="protein sequence ID" value="SDI79666.1"/>
    <property type="molecule type" value="Genomic_DNA"/>
</dbReference>
<sequence length="323" mass="35479">MEMRTDALLDAALEQWPGFAADLGLSTNGWEVEPLARRDDPHHAVVLVKMTGPEGQALVLKHVAAPSDLETYARAMSAHQGAQKRYPEGVPALLSFDLSTQTCVMDYAEGRMLSLCLAEAGPAQRLDLLRRAGAWLDGLHRAGLGGPRQFQPKFTLRYLRQIREDVLAGRMPVAEPGRFCAAAETLLAREAEFSGQQTQAAPTHGDLHLRNLLVGETRIWGIDFAGGRMVPVGHDIARLLVDAAVLYADADEVPVGEVIPADWSAAFFEGYRLVGPEDPSVRLLLRHRMLAEWWGLPAFDEDRGPAQARRLRNLLALAPRIFG</sequence>
<dbReference type="STRING" id="555512.SAMN04487993_101072"/>
<evidence type="ECO:0000259" key="1">
    <source>
        <dbReference type="Pfam" id="PF01636"/>
    </source>
</evidence>
<gene>
    <name evidence="2" type="ORF">SAMN04487993_101072</name>
</gene>
<dbReference type="SUPFAM" id="SSF56112">
    <property type="entry name" value="Protein kinase-like (PK-like)"/>
    <property type="match status" value="1"/>
</dbReference>
<keyword evidence="3" id="KW-1185">Reference proteome</keyword>
<dbReference type="Pfam" id="PF01636">
    <property type="entry name" value="APH"/>
    <property type="match status" value="1"/>
</dbReference>
<organism evidence="2 3">
    <name type="scientific">Salipiger marinus</name>
    <dbReference type="NCBI Taxonomy" id="555512"/>
    <lineage>
        <taxon>Bacteria</taxon>
        <taxon>Pseudomonadati</taxon>
        <taxon>Pseudomonadota</taxon>
        <taxon>Alphaproteobacteria</taxon>
        <taxon>Rhodobacterales</taxon>
        <taxon>Roseobacteraceae</taxon>
        <taxon>Salipiger</taxon>
    </lineage>
</organism>
<name>A0A1G8NHX3_9RHOB</name>
<dbReference type="Gene3D" id="3.90.1200.10">
    <property type="match status" value="1"/>
</dbReference>
<evidence type="ECO:0000313" key="3">
    <source>
        <dbReference type="Proteomes" id="UP000199093"/>
    </source>
</evidence>
<dbReference type="Proteomes" id="UP000199093">
    <property type="component" value="Unassembled WGS sequence"/>
</dbReference>
<feature type="domain" description="Aminoglycoside phosphotransferase" evidence="1">
    <location>
        <begin position="57"/>
        <end position="271"/>
    </location>
</feature>
<protein>
    <submittedName>
        <fullName evidence="2">Phosphotransferase enzyme family protein</fullName>
    </submittedName>
</protein>
<dbReference type="AlphaFoldDB" id="A0A1G8NHX3"/>
<dbReference type="OrthoDB" id="7856512at2"/>
<reference evidence="2 3" key="1">
    <citation type="submission" date="2016-10" db="EMBL/GenBank/DDBJ databases">
        <authorList>
            <person name="de Groot N.N."/>
        </authorList>
    </citation>
    <scope>NUCLEOTIDE SEQUENCE [LARGE SCALE GENOMIC DNA]</scope>
    <source>
        <strain evidence="2 3">DSM 26424</strain>
    </source>
</reference>
<dbReference type="GO" id="GO:0016740">
    <property type="term" value="F:transferase activity"/>
    <property type="evidence" value="ECO:0007669"/>
    <property type="project" value="UniProtKB-KW"/>
</dbReference>